<accession>A0ABS6JX32</accession>
<proteinExistence type="predicted"/>
<evidence type="ECO:0000313" key="1">
    <source>
        <dbReference type="EMBL" id="MBU9723155.1"/>
    </source>
</evidence>
<sequence length="242" mass="28329">MDRKFYKNPPVREVICELRFNRVGSWDATIPGLMYERLKSDFPKKEQVNSIEAEIGPGPDGFQHNVKLSESLQIKTENEEASINISPYRLIISHVNPYTSWENFLKLIDKSFSVYAEINCPEDIERIGLRYTNEIDLQRTKFELDDYFNFYPHLGGSLNRDYGSFITGVQLPFDEGKNNLKLQLTNKNQLLILDLDYFVTDSKYISIEEIYPWLDVAHSRIIETFEGCITDKLRDFFGEENR</sequence>
<protein>
    <submittedName>
        <fullName evidence="1">TIGR04255 family protein</fullName>
    </submittedName>
</protein>
<dbReference type="EMBL" id="JAHQCR010000070">
    <property type="protein sequence ID" value="MBU9723155.1"/>
    <property type="molecule type" value="Genomic_DNA"/>
</dbReference>
<evidence type="ECO:0000313" key="2">
    <source>
        <dbReference type="Proteomes" id="UP000790580"/>
    </source>
</evidence>
<dbReference type="RefSeq" id="WP_088076833.1">
    <property type="nucleotide sequence ID" value="NZ_JAHQCR010000070.1"/>
</dbReference>
<dbReference type="InterPro" id="IPR026349">
    <property type="entry name" value="CHP04255"/>
</dbReference>
<reference evidence="1 2" key="1">
    <citation type="submission" date="2021-06" db="EMBL/GenBank/DDBJ databases">
        <title>Bacillus sp. RD4P76, an endophyte from a halophyte.</title>
        <authorList>
            <person name="Sun J.-Q."/>
        </authorList>
    </citation>
    <scope>NUCLEOTIDE SEQUENCE [LARGE SCALE GENOMIC DNA]</scope>
    <source>
        <strain evidence="1 2">JCM 17098</strain>
    </source>
</reference>
<dbReference type="Proteomes" id="UP000790580">
    <property type="component" value="Unassembled WGS sequence"/>
</dbReference>
<name>A0ABS6JX32_9BACI</name>
<comment type="caution">
    <text evidence="1">The sequence shown here is derived from an EMBL/GenBank/DDBJ whole genome shotgun (WGS) entry which is preliminary data.</text>
</comment>
<dbReference type="NCBIfam" id="TIGR04255">
    <property type="entry name" value="sporadTIGR04255"/>
    <property type="match status" value="1"/>
</dbReference>
<gene>
    <name evidence="1" type="ORF">KS407_17185</name>
</gene>
<keyword evidence="2" id="KW-1185">Reference proteome</keyword>
<organism evidence="1 2">
    <name type="scientific">Evansella alkalicola</name>
    <dbReference type="NCBI Taxonomy" id="745819"/>
    <lineage>
        <taxon>Bacteria</taxon>
        <taxon>Bacillati</taxon>
        <taxon>Bacillota</taxon>
        <taxon>Bacilli</taxon>
        <taxon>Bacillales</taxon>
        <taxon>Bacillaceae</taxon>
        <taxon>Evansella</taxon>
    </lineage>
</organism>